<dbReference type="InterPro" id="IPR021218">
    <property type="entry name" value="DUF2784"/>
</dbReference>
<dbReference type="RefSeq" id="WP_345680820.1">
    <property type="nucleotide sequence ID" value="NZ_BAABHS010000055.1"/>
</dbReference>
<dbReference type="Proteomes" id="UP001500466">
    <property type="component" value="Unassembled WGS sequence"/>
</dbReference>
<reference evidence="3" key="1">
    <citation type="journal article" date="2019" name="Int. J. Syst. Evol. Microbiol.">
        <title>The Global Catalogue of Microorganisms (GCM) 10K type strain sequencing project: providing services to taxonomists for standard genome sequencing and annotation.</title>
        <authorList>
            <consortium name="The Broad Institute Genomics Platform"/>
            <consortium name="The Broad Institute Genome Sequencing Center for Infectious Disease"/>
            <person name="Wu L."/>
            <person name="Ma J."/>
        </authorList>
    </citation>
    <scope>NUCLEOTIDE SEQUENCE [LARGE SCALE GENOMIC DNA]</scope>
    <source>
        <strain evidence="3">JCM 17986</strain>
    </source>
</reference>
<gene>
    <name evidence="2" type="ORF">GCM10023205_80210</name>
</gene>
<proteinExistence type="predicted"/>
<keyword evidence="1" id="KW-0812">Transmembrane</keyword>
<dbReference type="Pfam" id="PF10861">
    <property type="entry name" value="DUF2784"/>
    <property type="match status" value="1"/>
</dbReference>
<protein>
    <recommendedName>
        <fullName evidence="4">DUF2784 domain-containing protein</fullName>
    </recommendedName>
</protein>
<feature type="transmembrane region" description="Helical" evidence="1">
    <location>
        <begin position="91"/>
        <end position="109"/>
    </location>
</feature>
<keyword evidence="1" id="KW-0472">Membrane</keyword>
<dbReference type="EMBL" id="BAABHS010000055">
    <property type="protein sequence ID" value="GAA4995113.1"/>
    <property type="molecule type" value="Genomic_DNA"/>
</dbReference>
<evidence type="ECO:0000256" key="1">
    <source>
        <dbReference type="SAM" id="Phobius"/>
    </source>
</evidence>
<keyword evidence="3" id="KW-1185">Reference proteome</keyword>
<keyword evidence="1" id="KW-1133">Transmembrane helix</keyword>
<accession>A0ABP9IDC8</accession>
<feature type="transmembrane region" description="Helical" evidence="1">
    <location>
        <begin position="6"/>
        <end position="23"/>
    </location>
</feature>
<name>A0ABP9IDC8_9ACTN</name>
<evidence type="ECO:0008006" key="4">
    <source>
        <dbReference type="Google" id="ProtNLM"/>
    </source>
</evidence>
<sequence length="133" mass="14952">MGYRILADATVVVHFAFLGYVVFGGFPAWRHPRMIWPHLLAAAWGLAIVVTAVDCPLTVLENWAREQGGQRQLTHGFIDTYFQGVVYPARYTRLLQLLAAGCVLVSWSVPMRRRLEARRAGDPHPGRPHHGHS</sequence>
<feature type="transmembrane region" description="Helical" evidence="1">
    <location>
        <begin position="35"/>
        <end position="53"/>
    </location>
</feature>
<evidence type="ECO:0000313" key="3">
    <source>
        <dbReference type="Proteomes" id="UP001500466"/>
    </source>
</evidence>
<comment type="caution">
    <text evidence="2">The sequence shown here is derived from an EMBL/GenBank/DDBJ whole genome shotgun (WGS) entry which is preliminary data.</text>
</comment>
<organism evidence="2 3">
    <name type="scientific">Yinghuangia aomiensis</name>
    <dbReference type="NCBI Taxonomy" id="676205"/>
    <lineage>
        <taxon>Bacteria</taxon>
        <taxon>Bacillati</taxon>
        <taxon>Actinomycetota</taxon>
        <taxon>Actinomycetes</taxon>
        <taxon>Kitasatosporales</taxon>
        <taxon>Streptomycetaceae</taxon>
        <taxon>Yinghuangia</taxon>
    </lineage>
</organism>
<evidence type="ECO:0000313" key="2">
    <source>
        <dbReference type="EMBL" id="GAA4995113.1"/>
    </source>
</evidence>